<comment type="caution">
    <text evidence="3">The sequence shown here is derived from an EMBL/GenBank/DDBJ whole genome shotgun (WGS) entry which is preliminary data.</text>
</comment>
<accession>A0A409W9A4</accession>
<keyword evidence="4" id="KW-1185">Reference proteome</keyword>
<dbReference type="OrthoDB" id="10629679at2759"/>
<dbReference type="GO" id="GO:0032153">
    <property type="term" value="C:cell division site"/>
    <property type="evidence" value="ECO:0007669"/>
    <property type="project" value="TreeGrafter"/>
</dbReference>
<proteinExistence type="predicted"/>
<reference evidence="3 4" key="1">
    <citation type="journal article" date="2018" name="Evol. Lett.">
        <title>Horizontal gene cluster transfer increased hallucinogenic mushroom diversity.</title>
        <authorList>
            <person name="Reynolds H.T."/>
            <person name="Vijayakumar V."/>
            <person name="Gluck-Thaler E."/>
            <person name="Korotkin H.B."/>
            <person name="Matheny P.B."/>
            <person name="Slot J.C."/>
        </authorList>
    </citation>
    <scope>NUCLEOTIDE SEQUENCE [LARGE SCALE GENOMIC DNA]</scope>
    <source>
        <strain evidence="3 4">SRW20</strain>
    </source>
</reference>
<dbReference type="PANTHER" id="PTHR28013:SF4">
    <property type="entry name" value="MARVEL DOMAIN-CONTAINING PROTEIN"/>
    <property type="match status" value="1"/>
</dbReference>
<organism evidence="3 4">
    <name type="scientific">Gymnopilus dilepis</name>
    <dbReference type="NCBI Taxonomy" id="231916"/>
    <lineage>
        <taxon>Eukaryota</taxon>
        <taxon>Fungi</taxon>
        <taxon>Dikarya</taxon>
        <taxon>Basidiomycota</taxon>
        <taxon>Agaricomycotina</taxon>
        <taxon>Agaricomycetes</taxon>
        <taxon>Agaricomycetidae</taxon>
        <taxon>Agaricales</taxon>
        <taxon>Agaricineae</taxon>
        <taxon>Hymenogastraceae</taxon>
        <taxon>Gymnopilus</taxon>
    </lineage>
</organism>
<dbReference type="InParanoid" id="A0A409W9A4"/>
<evidence type="ECO:0000313" key="4">
    <source>
        <dbReference type="Proteomes" id="UP000284706"/>
    </source>
</evidence>
<feature type="compositionally biased region" description="Polar residues" evidence="1">
    <location>
        <begin position="367"/>
        <end position="377"/>
    </location>
</feature>
<feature type="compositionally biased region" description="Low complexity" evidence="1">
    <location>
        <begin position="345"/>
        <end position="359"/>
    </location>
</feature>
<feature type="transmembrane region" description="Helical" evidence="2">
    <location>
        <begin position="134"/>
        <end position="151"/>
    </location>
</feature>
<feature type="compositionally biased region" description="Basic residues" evidence="1">
    <location>
        <begin position="400"/>
        <end position="409"/>
    </location>
</feature>
<keyword evidence="2" id="KW-0812">Transmembrane</keyword>
<feature type="transmembrane region" description="Helical" evidence="2">
    <location>
        <begin position="94"/>
        <end position="114"/>
    </location>
</feature>
<dbReference type="GO" id="GO:0005886">
    <property type="term" value="C:plasma membrane"/>
    <property type="evidence" value="ECO:0007669"/>
    <property type="project" value="TreeGrafter"/>
</dbReference>
<gene>
    <name evidence="3" type="ORF">CVT26_011824</name>
</gene>
<feature type="region of interest" description="Disordered" evidence="1">
    <location>
        <begin position="261"/>
        <end position="309"/>
    </location>
</feature>
<dbReference type="PANTHER" id="PTHR28013">
    <property type="entry name" value="PROTEIN DCV1-RELATED"/>
    <property type="match status" value="1"/>
</dbReference>
<dbReference type="Proteomes" id="UP000284706">
    <property type="component" value="Unassembled WGS sequence"/>
</dbReference>
<feature type="compositionally biased region" description="Low complexity" evidence="1">
    <location>
        <begin position="410"/>
        <end position="439"/>
    </location>
</feature>
<dbReference type="InterPro" id="IPR051380">
    <property type="entry name" value="pH-response_reg_palI/RIM9"/>
</dbReference>
<keyword evidence="2" id="KW-1133">Transmembrane helix</keyword>
<dbReference type="AlphaFoldDB" id="A0A409W9A4"/>
<feature type="region of interest" description="Disordered" evidence="1">
    <location>
        <begin position="338"/>
        <end position="501"/>
    </location>
</feature>
<feature type="transmembrane region" description="Helical" evidence="2">
    <location>
        <begin position="163"/>
        <end position="185"/>
    </location>
</feature>
<sequence>MKAGTRWFARHPHINLMVFNLVACFFLVLAMLGTPYIKGIDLFELDVSESTDTLVITFGVWGYCSKVAQDFDSWCYAFGSGDEAGALTSISRALVLHTFTVILVAATIPVIVLCHCKKILLNGLCAWGSRFNGLLALTAVSCFAIDIAFFSEAKQYYATNHALLGSAVWYTLGGSAILLLGGWLFEIQSSQSNQFRASALSRGPLQHDLDHPQDLPSHDIESGIHQFEGEQPHDDVEELPIALHNALNRSVRHEEGDHVTSLFTSSGPYIDSSASPASDPRDKQPRHTLEGQAGGLEGPSTSSGGSPFEWALVGKTTSAESLHKRASTVSGYAPMSYHTYNESESSPTSVQPSQISPSPIDEESPTLQPASVTVHTSRSSKHSVVDPYNRPASWLSRNYTKLKKPRPRSSRLASDSTLSSLLHEFPSTPTTPVPSSRNPSPMPYHPYSIFTVGRPLGAPASDSRPRSPAPPKYDEADPLQDIPIARIRKSSMKPKTPPPSA</sequence>
<dbReference type="STRING" id="231916.A0A409W9A4"/>
<name>A0A409W9A4_9AGAR</name>
<evidence type="ECO:0000256" key="1">
    <source>
        <dbReference type="SAM" id="MobiDB-lite"/>
    </source>
</evidence>
<evidence type="ECO:0000313" key="3">
    <source>
        <dbReference type="EMBL" id="PPQ75078.1"/>
    </source>
</evidence>
<feature type="compositionally biased region" description="Basic and acidic residues" evidence="1">
    <location>
        <begin position="279"/>
        <end position="289"/>
    </location>
</feature>
<dbReference type="GO" id="GO:0035838">
    <property type="term" value="C:growing cell tip"/>
    <property type="evidence" value="ECO:0007669"/>
    <property type="project" value="TreeGrafter"/>
</dbReference>
<feature type="transmembrane region" description="Helical" evidence="2">
    <location>
        <begin position="16"/>
        <end position="37"/>
    </location>
</feature>
<dbReference type="EMBL" id="NHYE01005290">
    <property type="protein sequence ID" value="PPQ75078.1"/>
    <property type="molecule type" value="Genomic_DNA"/>
</dbReference>
<keyword evidence="2" id="KW-0472">Membrane</keyword>
<evidence type="ECO:0000256" key="2">
    <source>
        <dbReference type="SAM" id="Phobius"/>
    </source>
</evidence>
<protein>
    <submittedName>
        <fullName evidence="3">Uncharacterized protein</fullName>
    </submittedName>
</protein>